<sequence length="130" mass="15011">MFNNAKIFVLCVAAVALSSGVRRARGGPDADRRPRSCRRRHPRCRKRRSRRPGRVWPWRLWPGCLWSGCVRPRRRLQRSRSCLSQRKPWRHGKRLCDCERVPQAPLRGGINGPSPSRAAAQRVRGIRGRA</sequence>
<reference evidence="3 4" key="1">
    <citation type="submission" date="2018-09" db="EMBL/GenBank/DDBJ databases">
        <title>Genomic investigation of the strawberry pathogen Phytophthora fragariae indicates pathogenicity is determined by transcriptional variation in three key races.</title>
        <authorList>
            <person name="Adams T.M."/>
            <person name="Armitage A.D."/>
            <person name="Sobczyk M.K."/>
            <person name="Bates H.J."/>
            <person name="Dunwell J.M."/>
            <person name="Nellist C.F."/>
            <person name="Harrison R.J."/>
        </authorList>
    </citation>
    <scope>NUCLEOTIDE SEQUENCE [LARGE SCALE GENOMIC DNA]</scope>
    <source>
        <strain evidence="3 4">SCRP249</strain>
    </source>
</reference>
<feature type="region of interest" description="Disordered" evidence="1">
    <location>
        <begin position="107"/>
        <end position="130"/>
    </location>
</feature>
<evidence type="ECO:0000313" key="4">
    <source>
        <dbReference type="Proteomes" id="UP000429607"/>
    </source>
</evidence>
<organism evidence="3 4">
    <name type="scientific">Phytophthora rubi</name>
    <dbReference type="NCBI Taxonomy" id="129364"/>
    <lineage>
        <taxon>Eukaryota</taxon>
        <taxon>Sar</taxon>
        <taxon>Stramenopiles</taxon>
        <taxon>Oomycota</taxon>
        <taxon>Peronosporomycetes</taxon>
        <taxon>Peronosporales</taxon>
        <taxon>Peronosporaceae</taxon>
        <taxon>Phytophthora</taxon>
    </lineage>
</organism>
<accession>A0A6A3GDE2</accession>
<gene>
    <name evidence="3" type="ORF">PR001_g31728</name>
</gene>
<dbReference type="EMBL" id="QXFV01008574">
    <property type="protein sequence ID" value="KAE8956465.1"/>
    <property type="molecule type" value="Genomic_DNA"/>
</dbReference>
<evidence type="ECO:0000256" key="2">
    <source>
        <dbReference type="SAM" id="SignalP"/>
    </source>
</evidence>
<evidence type="ECO:0000313" key="3">
    <source>
        <dbReference type="EMBL" id="KAE8956465.1"/>
    </source>
</evidence>
<protein>
    <recommendedName>
        <fullName evidence="5">RxLR effector protein</fullName>
    </recommendedName>
</protein>
<dbReference type="AlphaFoldDB" id="A0A6A3GDE2"/>
<proteinExistence type="predicted"/>
<name>A0A6A3GDE2_9STRA</name>
<evidence type="ECO:0008006" key="5">
    <source>
        <dbReference type="Google" id="ProtNLM"/>
    </source>
</evidence>
<dbReference type="Proteomes" id="UP000429607">
    <property type="component" value="Unassembled WGS sequence"/>
</dbReference>
<comment type="caution">
    <text evidence="3">The sequence shown here is derived from an EMBL/GenBank/DDBJ whole genome shotgun (WGS) entry which is preliminary data.</text>
</comment>
<keyword evidence="2" id="KW-0732">Signal</keyword>
<feature type="signal peptide" evidence="2">
    <location>
        <begin position="1"/>
        <end position="26"/>
    </location>
</feature>
<feature type="region of interest" description="Disordered" evidence="1">
    <location>
        <begin position="22"/>
        <end position="52"/>
    </location>
</feature>
<feature type="compositionally biased region" description="Basic residues" evidence="1">
    <location>
        <begin position="35"/>
        <end position="52"/>
    </location>
</feature>
<feature type="chain" id="PRO_5025530933" description="RxLR effector protein" evidence="2">
    <location>
        <begin position="27"/>
        <end position="130"/>
    </location>
</feature>
<evidence type="ECO:0000256" key="1">
    <source>
        <dbReference type="SAM" id="MobiDB-lite"/>
    </source>
</evidence>